<dbReference type="RefSeq" id="WP_337313113.1">
    <property type="nucleotide sequence ID" value="NZ_JAEKNS010000131.1"/>
</dbReference>
<dbReference type="SUPFAM" id="SSF109604">
    <property type="entry name" value="HD-domain/PDEase-like"/>
    <property type="match status" value="1"/>
</dbReference>
<evidence type="ECO:0000313" key="4">
    <source>
        <dbReference type="Proteomes" id="UP000606991"/>
    </source>
</evidence>
<evidence type="ECO:0000259" key="2">
    <source>
        <dbReference type="PROSITE" id="PS51832"/>
    </source>
</evidence>
<comment type="caution">
    <text evidence="3">The sequence shown here is derived from an EMBL/GenBank/DDBJ whole genome shotgun (WGS) entry which is preliminary data.</text>
</comment>
<dbReference type="AlphaFoldDB" id="A0A934JU33"/>
<dbReference type="CDD" id="cd00077">
    <property type="entry name" value="HDc"/>
    <property type="match status" value="1"/>
</dbReference>
<feature type="domain" description="HD-GYP" evidence="2">
    <location>
        <begin position="1"/>
        <end position="142"/>
    </location>
</feature>
<evidence type="ECO:0000256" key="1">
    <source>
        <dbReference type="SAM" id="MobiDB-lite"/>
    </source>
</evidence>
<dbReference type="Proteomes" id="UP000606991">
    <property type="component" value="Unassembled WGS sequence"/>
</dbReference>
<gene>
    <name evidence="3" type="ORF">JF886_12910</name>
</gene>
<protein>
    <submittedName>
        <fullName evidence="3">HD domain-containing protein</fullName>
    </submittedName>
</protein>
<dbReference type="EMBL" id="JAEKNS010000131">
    <property type="protein sequence ID" value="MBJ7595736.1"/>
    <property type="molecule type" value="Genomic_DNA"/>
</dbReference>
<dbReference type="Pfam" id="PF13487">
    <property type="entry name" value="HD_5"/>
    <property type="match status" value="1"/>
</dbReference>
<dbReference type="InterPro" id="IPR037522">
    <property type="entry name" value="HD_GYP_dom"/>
</dbReference>
<proteinExistence type="predicted"/>
<sequence length="411" mass="42995">MLHDIGKLEVPATILNKPGTPDEAEWAALHRHPEEGARLVAPLLPWLGEWGAAVEQHHERFDGTGYPHQLKGHEISLAARIVAVADAYEVMTAPRPYKRPMSVSAARQELVRVAGTQLDPVIVRAFLNVSVGRLWRTIGFGAWIAQVPQLGRIFSFGGFTGSGMGMGIVTATTATVFAVTGVVGTPPGPGLAGPTSRAVAAAPSRTPGQTPKPTATSRPATAAPTAPPTTTAQTAAPTATSAPVAGSTTAATPPPTAVATARPTATPAPNPTPTPTPTPPPTPKPTPTPTPTPKPTPDPWSCAGCSNTAPSCTSYCKGDNNKNCLTFCLGNNNKSCTSHCFGDNNKSCLSYCQGNNNNSCRMNCRSMIVPAAALLQENRAQTSRWRVLCQADTMLKMTIPTTSAMVIRPLY</sequence>
<reference evidence="3 4" key="1">
    <citation type="submission" date="2020-10" db="EMBL/GenBank/DDBJ databases">
        <title>Ca. Dormibacterota MAGs.</title>
        <authorList>
            <person name="Montgomery K."/>
        </authorList>
    </citation>
    <scope>NUCLEOTIDE SEQUENCE [LARGE SCALE GENOMIC DNA]</scope>
    <source>
        <strain evidence="3">SC8812_S17_18</strain>
    </source>
</reference>
<feature type="compositionally biased region" description="Pro residues" evidence="1">
    <location>
        <begin position="266"/>
        <end position="298"/>
    </location>
</feature>
<name>A0A934JU33_9BACT</name>
<dbReference type="InterPro" id="IPR003607">
    <property type="entry name" value="HD/PDEase_dom"/>
</dbReference>
<evidence type="ECO:0000313" key="3">
    <source>
        <dbReference type="EMBL" id="MBJ7595736.1"/>
    </source>
</evidence>
<dbReference type="Gene3D" id="1.10.3210.10">
    <property type="entry name" value="Hypothetical protein af1432"/>
    <property type="match status" value="1"/>
</dbReference>
<accession>A0A934JU33</accession>
<organism evidence="3 4">
    <name type="scientific">Candidatus Aeolococcus gillhamiae</name>
    <dbReference type="NCBI Taxonomy" id="3127015"/>
    <lineage>
        <taxon>Bacteria</taxon>
        <taxon>Bacillati</taxon>
        <taxon>Candidatus Dormiibacterota</taxon>
        <taxon>Candidatus Dormibacteria</taxon>
        <taxon>Candidatus Aeolococcales</taxon>
        <taxon>Candidatus Aeolococcaceae</taxon>
        <taxon>Candidatus Aeolococcus</taxon>
    </lineage>
</organism>
<dbReference type="PANTHER" id="PTHR43155">
    <property type="entry name" value="CYCLIC DI-GMP PHOSPHODIESTERASE PA4108-RELATED"/>
    <property type="match status" value="1"/>
</dbReference>
<dbReference type="PRINTS" id="PR01217">
    <property type="entry name" value="PRICHEXTENSN"/>
</dbReference>
<dbReference type="PROSITE" id="PS51832">
    <property type="entry name" value="HD_GYP"/>
    <property type="match status" value="1"/>
</dbReference>
<feature type="region of interest" description="Disordered" evidence="1">
    <location>
        <begin position="186"/>
        <end position="299"/>
    </location>
</feature>
<dbReference type="PANTHER" id="PTHR43155:SF2">
    <property type="entry name" value="CYCLIC DI-GMP PHOSPHODIESTERASE PA4108"/>
    <property type="match status" value="1"/>
</dbReference>
<feature type="compositionally biased region" description="Low complexity" evidence="1">
    <location>
        <begin position="211"/>
        <end position="265"/>
    </location>
</feature>